<reference evidence="5 6" key="1">
    <citation type="submission" date="2020-07" db="EMBL/GenBank/DDBJ databases">
        <title>Sequencing the genomes of 1000 actinobacteria strains.</title>
        <authorList>
            <person name="Klenk H.-P."/>
        </authorList>
    </citation>
    <scope>NUCLEOTIDE SEQUENCE [LARGE SCALE GENOMIC DNA]</scope>
    <source>
        <strain evidence="5 6">DSM 26474</strain>
    </source>
</reference>
<dbReference type="InterPro" id="IPR012338">
    <property type="entry name" value="Beta-lactam/transpept-like"/>
</dbReference>
<evidence type="ECO:0000256" key="4">
    <source>
        <dbReference type="SAM" id="Phobius"/>
    </source>
</evidence>
<dbReference type="Proteomes" id="UP000549913">
    <property type="component" value="Unassembled WGS sequence"/>
</dbReference>
<feature type="region of interest" description="Disordered" evidence="3">
    <location>
        <begin position="1"/>
        <end position="37"/>
    </location>
</feature>
<dbReference type="PANTHER" id="PTHR30023">
    <property type="entry name" value="D-ALANYL-D-ALANINE CARBOXYPEPTIDASE"/>
    <property type="match status" value="1"/>
</dbReference>
<dbReference type="PANTHER" id="PTHR30023:SF0">
    <property type="entry name" value="PENICILLIN-SENSITIVE CARBOXYPEPTIDASE A"/>
    <property type="match status" value="1"/>
</dbReference>
<dbReference type="EC" id="3.4.16.4" evidence="5"/>
<dbReference type="AlphaFoldDB" id="A0A852SUM9"/>
<feature type="compositionally biased region" description="Low complexity" evidence="3">
    <location>
        <begin position="82"/>
        <end position="96"/>
    </location>
</feature>
<proteinExistence type="inferred from homology"/>
<evidence type="ECO:0000256" key="2">
    <source>
        <dbReference type="ARBA" id="ARBA00022801"/>
    </source>
</evidence>
<dbReference type="EMBL" id="JACCBM010000001">
    <property type="protein sequence ID" value="NYD72442.1"/>
    <property type="molecule type" value="Genomic_DNA"/>
</dbReference>
<evidence type="ECO:0000313" key="5">
    <source>
        <dbReference type="EMBL" id="NYD72442.1"/>
    </source>
</evidence>
<keyword evidence="4" id="KW-0472">Membrane</keyword>
<dbReference type="SUPFAM" id="SSF56601">
    <property type="entry name" value="beta-lactamase/transpeptidase-like"/>
    <property type="match status" value="1"/>
</dbReference>
<feature type="compositionally biased region" description="Low complexity" evidence="3">
    <location>
        <begin position="25"/>
        <end position="35"/>
    </location>
</feature>
<dbReference type="GO" id="GO:0009002">
    <property type="term" value="F:serine-type D-Ala-D-Ala carboxypeptidase activity"/>
    <property type="evidence" value="ECO:0007669"/>
    <property type="project" value="UniProtKB-EC"/>
</dbReference>
<feature type="transmembrane region" description="Helical" evidence="4">
    <location>
        <begin position="43"/>
        <end position="67"/>
    </location>
</feature>
<gene>
    <name evidence="5" type="ORF">BJ984_003600</name>
</gene>
<protein>
    <submittedName>
        <fullName evidence="5">D-alanyl-D-alanine carboxypeptidase/D-alanyl-D-alanine-endopeptidase (Penicillin-binding protein 4)</fullName>
        <ecNumber evidence="5">3.4.16.4</ecNumber>
        <ecNumber evidence="5">3.4.21.-</ecNumber>
    </submittedName>
</protein>
<evidence type="ECO:0000313" key="6">
    <source>
        <dbReference type="Proteomes" id="UP000549913"/>
    </source>
</evidence>
<dbReference type="RefSeq" id="WP_246306491.1">
    <property type="nucleotide sequence ID" value="NZ_BSEW01000001.1"/>
</dbReference>
<dbReference type="InterPro" id="IPR000667">
    <property type="entry name" value="Peptidase_S13"/>
</dbReference>
<sequence>MAEPDDPMTRRAAPGGAHRPEPLPAHRAAPATRRAGLGRHPRAWASAAAVAAIVLLGGAAFGAGAAVGAAGGAAPSDAIAAPTASVTETPTSTPTPTAAPRPTPQAVAAPAPVRTCSVAGLDTDPRLGTMLAAVRNAATGELLFDRAAATPARTASVMKVLSSAAALAVLGPDHRVPTTVVRGSEPGQVVLVGGGDITLASQGENIYPGAASLPDLAAQTQAAWDADPATAGTPITSIVLDAGVFSGDRWQPSWNRKELYDGYSSEVTGLQVDGDRAEPSANVSTRSENAVRSAGQAFAIALGATDAQLAEGVAPAGAAQLGQVLSAPVSTMVPDALLRSDNTEAEMLARLVAVELGVGNDFAALDTAIPQALATYGLDTSALTIVDGSGLSDDNGVPPQFLTELFVKIQNREGDLGVVRDGLPIGGVSGTLAGRYGDSPAAGHVIAKTGWIDTGYTLSGIVEAADGTVLTFAVFALDDVGDSAKAAIDALVTGFYECGNGLANA</sequence>
<dbReference type="Pfam" id="PF02113">
    <property type="entry name" value="Peptidase_S13"/>
    <property type="match status" value="1"/>
</dbReference>
<dbReference type="EC" id="3.4.21.-" evidence="5"/>
<keyword evidence="4" id="KW-1133">Transmembrane helix</keyword>
<dbReference type="Gene3D" id="3.40.710.10">
    <property type="entry name" value="DD-peptidase/beta-lactamase superfamily"/>
    <property type="match status" value="2"/>
</dbReference>
<dbReference type="PRINTS" id="PR00922">
    <property type="entry name" value="DADACBPTASE3"/>
</dbReference>
<dbReference type="GO" id="GO:0000270">
    <property type="term" value="P:peptidoglycan metabolic process"/>
    <property type="evidence" value="ECO:0007669"/>
    <property type="project" value="TreeGrafter"/>
</dbReference>
<keyword evidence="6" id="KW-1185">Reference proteome</keyword>
<keyword evidence="2 5" id="KW-0378">Hydrolase</keyword>
<keyword evidence="5" id="KW-0645">Protease</keyword>
<keyword evidence="4" id="KW-0812">Transmembrane</keyword>
<comment type="similarity">
    <text evidence="1">Belongs to the peptidase S13 family.</text>
</comment>
<organism evidence="5 6">
    <name type="scientific">Herbiconiux flava</name>
    <dbReference type="NCBI Taxonomy" id="881268"/>
    <lineage>
        <taxon>Bacteria</taxon>
        <taxon>Bacillati</taxon>
        <taxon>Actinomycetota</taxon>
        <taxon>Actinomycetes</taxon>
        <taxon>Micrococcales</taxon>
        <taxon>Microbacteriaceae</taxon>
        <taxon>Herbiconiux</taxon>
    </lineage>
</organism>
<accession>A0A852SUM9</accession>
<keyword evidence="5" id="KW-0121">Carboxypeptidase</keyword>
<name>A0A852SUM9_9MICO</name>
<dbReference type="GO" id="GO:0006508">
    <property type="term" value="P:proteolysis"/>
    <property type="evidence" value="ECO:0007669"/>
    <property type="project" value="InterPro"/>
</dbReference>
<evidence type="ECO:0000256" key="1">
    <source>
        <dbReference type="ARBA" id="ARBA00006096"/>
    </source>
</evidence>
<comment type="caution">
    <text evidence="5">The sequence shown here is derived from an EMBL/GenBank/DDBJ whole genome shotgun (WGS) entry which is preliminary data.</text>
</comment>
<feature type="region of interest" description="Disordered" evidence="3">
    <location>
        <begin position="82"/>
        <end position="111"/>
    </location>
</feature>
<evidence type="ECO:0000256" key="3">
    <source>
        <dbReference type="SAM" id="MobiDB-lite"/>
    </source>
</evidence>